<dbReference type="PANTHER" id="PTHR47163:SF2">
    <property type="entry name" value="SI:DKEY-17M8.2"/>
    <property type="match status" value="1"/>
</dbReference>
<proteinExistence type="predicted"/>
<dbReference type="AlphaFoldDB" id="A0A553PRB1"/>
<dbReference type="EMBL" id="VCGU01000001">
    <property type="protein sequence ID" value="TRY80228.1"/>
    <property type="molecule type" value="Genomic_DNA"/>
</dbReference>
<sequence length="159" mass="18073">MALSKMDLRVSGTTVRGFVIVHDQNFVNPLDERVHTQTIEGTWMQMKRKMKSQSGTLGRLLPTYLAEYIGRRSPSKKNPFGCILACIGDQYKFPLHLHPAAPPLPPPVPPPAQPRSHCQRSSQSHHHRLVLSSRRQRLVLSIHRQRLVLSSHRLLVLLS</sequence>
<reference evidence="2 3" key="1">
    <citation type="journal article" date="2018" name="Nat. Ecol. Evol.">
        <title>Genomic signatures of mitonuclear coevolution across populations of Tigriopus californicus.</title>
        <authorList>
            <person name="Barreto F.S."/>
            <person name="Watson E.T."/>
            <person name="Lima T.G."/>
            <person name="Willett C.S."/>
            <person name="Edmands S."/>
            <person name="Li W."/>
            <person name="Burton R.S."/>
        </authorList>
    </citation>
    <scope>NUCLEOTIDE SEQUENCE [LARGE SCALE GENOMIC DNA]</scope>
    <source>
        <strain evidence="2 3">San Diego</strain>
    </source>
</reference>
<dbReference type="InterPro" id="IPR053164">
    <property type="entry name" value="IS1016-like_transposase"/>
</dbReference>
<evidence type="ECO:0000313" key="3">
    <source>
        <dbReference type="Proteomes" id="UP000318571"/>
    </source>
</evidence>
<feature type="region of interest" description="Disordered" evidence="1">
    <location>
        <begin position="102"/>
        <end position="128"/>
    </location>
</feature>
<gene>
    <name evidence="2" type="ORF">TCAL_15436</name>
</gene>
<evidence type="ECO:0000256" key="1">
    <source>
        <dbReference type="SAM" id="MobiDB-lite"/>
    </source>
</evidence>
<protein>
    <submittedName>
        <fullName evidence="2">Uncharacterized protein</fullName>
    </submittedName>
</protein>
<comment type="caution">
    <text evidence="2">The sequence shown here is derived from an EMBL/GenBank/DDBJ whole genome shotgun (WGS) entry which is preliminary data.</text>
</comment>
<name>A0A553PRB1_TIGCA</name>
<keyword evidence="3" id="KW-1185">Reference proteome</keyword>
<dbReference type="Proteomes" id="UP000318571">
    <property type="component" value="Chromosome 12"/>
</dbReference>
<dbReference type="PANTHER" id="PTHR47163">
    <property type="entry name" value="DDE_TNP_IS1595 DOMAIN-CONTAINING PROTEIN"/>
    <property type="match status" value="1"/>
</dbReference>
<organism evidence="2 3">
    <name type="scientific">Tigriopus californicus</name>
    <name type="common">Marine copepod</name>
    <dbReference type="NCBI Taxonomy" id="6832"/>
    <lineage>
        <taxon>Eukaryota</taxon>
        <taxon>Metazoa</taxon>
        <taxon>Ecdysozoa</taxon>
        <taxon>Arthropoda</taxon>
        <taxon>Crustacea</taxon>
        <taxon>Multicrustacea</taxon>
        <taxon>Hexanauplia</taxon>
        <taxon>Copepoda</taxon>
        <taxon>Harpacticoida</taxon>
        <taxon>Harpacticidae</taxon>
        <taxon>Tigriopus</taxon>
    </lineage>
</organism>
<accession>A0A553PRB1</accession>
<feature type="compositionally biased region" description="Pro residues" evidence="1">
    <location>
        <begin position="102"/>
        <end position="113"/>
    </location>
</feature>
<evidence type="ECO:0000313" key="2">
    <source>
        <dbReference type="EMBL" id="TRY80228.1"/>
    </source>
</evidence>